<organism evidence="3 4">
    <name type="scientific">Polarella glacialis</name>
    <name type="common">Dinoflagellate</name>
    <dbReference type="NCBI Taxonomy" id="89957"/>
    <lineage>
        <taxon>Eukaryota</taxon>
        <taxon>Sar</taxon>
        <taxon>Alveolata</taxon>
        <taxon>Dinophyceae</taxon>
        <taxon>Suessiales</taxon>
        <taxon>Suessiaceae</taxon>
        <taxon>Polarella</taxon>
    </lineage>
</organism>
<dbReference type="AlphaFoldDB" id="A0A813KJ61"/>
<comment type="caution">
    <text evidence="3">The sequence shown here is derived from an EMBL/GenBank/DDBJ whole genome shotgun (WGS) entry which is preliminary data.</text>
</comment>
<evidence type="ECO:0000313" key="4">
    <source>
        <dbReference type="Proteomes" id="UP000626109"/>
    </source>
</evidence>
<feature type="region of interest" description="Disordered" evidence="1">
    <location>
        <begin position="188"/>
        <end position="243"/>
    </location>
</feature>
<dbReference type="InterPro" id="IPR001202">
    <property type="entry name" value="WW_dom"/>
</dbReference>
<dbReference type="PROSITE" id="PS01159">
    <property type="entry name" value="WW_DOMAIN_1"/>
    <property type="match status" value="1"/>
</dbReference>
<evidence type="ECO:0000259" key="2">
    <source>
        <dbReference type="PROSITE" id="PS50020"/>
    </source>
</evidence>
<evidence type="ECO:0000256" key="1">
    <source>
        <dbReference type="SAM" id="MobiDB-lite"/>
    </source>
</evidence>
<gene>
    <name evidence="3" type="ORF">PGLA2088_LOCUS32983</name>
</gene>
<name>A0A813KJ61_POLGL</name>
<feature type="region of interest" description="Disordered" evidence="1">
    <location>
        <begin position="264"/>
        <end position="291"/>
    </location>
</feature>
<accession>A0A813KJ61</accession>
<feature type="domain" description="WW" evidence="2">
    <location>
        <begin position="50"/>
        <end position="83"/>
    </location>
</feature>
<proteinExistence type="predicted"/>
<feature type="non-terminal residue" evidence="3">
    <location>
        <position position="291"/>
    </location>
</feature>
<dbReference type="PROSITE" id="PS50020">
    <property type="entry name" value="WW_DOMAIN_2"/>
    <property type="match status" value="2"/>
</dbReference>
<dbReference type="SMART" id="SM00456">
    <property type="entry name" value="WW"/>
    <property type="match status" value="2"/>
</dbReference>
<feature type="compositionally biased region" description="Polar residues" evidence="1">
    <location>
        <begin position="273"/>
        <end position="291"/>
    </location>
</feature>
<evidence type="ECO:0000313" key="3">
    <source>
        <dbReference type="EMBL" id="CAE8703852.1"/>
    </source>
</evidence>
<feature type="compositionally biased region" description="Acidic residues" evidence="1">
    <location>
        <begin position="196"/>
        <end position="223"/>
    </location>
</feature>
<dbReference type="EMBL" id="CAJNNW010030599">
    <property type="protein sequence ID" value="CAE8703852.1"/>
    <property type="molecule type" value="Genomic_DNA"/>
</dbReference>
<sequence>MLSPATSQVRRVLVRWTPEERATYTASLGLTGWPAAPAVRRFVDDTLADAELPPPWFAKRDFEGRLFFSNPNTAESSWVHPLDGTLRELAHICIGCLGFEEKERDTRVHAMLSQWTSEVHAEVAKWYAVPDKKGKKKTYYCHSQTQEVSWERPEKLASRAYDLKLRALGKLLDSSYVRGLMQAGSAPVAGCFATGDDGDDDEDDDEDEDEQDESEEAWDEDREEGAKGQGPETETCVQEVGQDALLKVESPSGAVLAELGFEEGDDLGLQGSPLGSATPQPITPSSSRKLS</sequence>
<protein>
    <recommendedName>
        <fullName evidence="2">WW domain-containing protein</fullName>
    </recommendedName>
</protein>
<dbReference type="Proteomes" id="UP000626109">
    <property type="component" value="Unassembled WGS sequence"/>
</dbReference>
<dbReference type="SUPFAM" id="SSF51045">
    <property type="entry name" value="WW domain"/>
    <property type="match status" value="1"/>
</dbReference>
<feature type="domain" description="WW" evidence="2">
    <location>
        <begin position="126"/>
        <end position="155"/>
    </location>
</feature>
<dbReference type="Pfam" id="PF00397">
    <property type="entry name" value="WW"/>
    <property type="match status" value="1"/>
</dbReference>
<reference evidence="3" key="1">
    <citation type="submission" date="2021-02" db="EMBL/GenBank/DDBJ databases">
        <authorList>
            <person name="Dougan E. K."/>
            <person name="Rhodes N."/>
            <person name="Thang M."/>
            <person name="Chan C."/>
        </authorList>
    </citation>
    <scope>NUCLEOTIDE SEQUENCE</scope>
</reference>
<dbReference type="InterPro" id="IPR036020">
    <property type="entry name" value="WW_dom_sf"/>
</dbReference>
<dbReference type="CDD" id="cd00201">
    <property type="entry name" value="WW"/>
    <property type="match status" value="1"/>
</dbReference>
<dbReference type="Gene3D" id="2.20.70.10">
    <property type="match status" value="2"/>
</dbReference>